<evidence type="ECO:0000313" key="2">
    <source>
        <dbReference type="Proteomes" id="UP000218979"/>
    </source>
</evidence>
<evidence type="ECO:0000313" key="1">
    <source>
        <dbReference type="EMBL" id="PCS03636.1"/>
    </source>
</evidence>
<name>A0ABX4I970_9LACT</name>
<reference evidence="1 2" key="1">
    <citation type="submission" date="2014-12" db="EMBL/GenBank/DDBJ databases">
        <title>Draft genome sequences of 10 type strains of Lactococcus.</title>
        <authorList>
            <person name="Sun Z."/>
            <person name="Zhong Z."/>
            <person name="Liu W."/>
            <person name="Zhang W."/>
            <person name="Zhang H."/>
        </authorList>
    </citation>
    <scope>NUCLEOTIDE SEQUENCE [LARGE SCALE GENOMIC DNA]</scope>
    <source>
        <strain evidence="1 2">DSM 22330</strain>
    </source>
</reference>
<keyword evidence="2" id="KW-1185">Reference proteome</keyword>
<protein>
    <submittedName>
        <fullName evidence="1">Uncharacterized protein</fullName>
    </submittedName>
</protein>
<dbReference type="EMBL" id="JXJT01000008">
    <property type="protein sequence ID" value="PCS03636.1"/>
    <property type="molecule type" value="Genomic_DNA"/>
</dbReference>
<gene>
    <name evidence="1" type="ORF">RR45_GL002052</name>
</gene>
<dbReference type="Proteomes" id="UP000218979">
    <property type="component" value="Unassembled WGS sequence"/>
</dbReference>
<proteinExistence type="predicted"/>
<sequence length="51" mass="5634">MPLLTKFSYRVVIASRLAATSLVAMPSAKKFSLKVIKALYAANNRSRKSSF</sequence>
<accession>A0ABX4I970</accession>
<organism evidence="1 2">
    <name type="scientific">Pseudolactococcus chungangensis CAU 28 = DSM 22330</name>
    <dbReference type="NCBI Taxonomy" id="1122154"/>
    <lineage>
        <taxon>Bacteria</taxon>
        <taxon>Bacillati</taxon>
        <taxon>Bacillota</taxon>
        <taxon>Bacilli</taxon>
        <taxon>Lactobacillales</taxon>
        <taxon>Streptococcaceae</taxon>
        <taxon>Pseudolactococcus</taxon>
    </lineage>
</organism>
<comment type="caution">
    <text evidence="1">The sequence shown here is derived from an EMBL/GenBank/DDBJ whole genome shotgun (WGS) entry which is preliminary data.</text>
</comment>